<feature type="domain" description="Ribosome maturation factor RimP C-terminal" evidence="6">
    <location>
        <begin position="104"/>
        <end position="177"/>
    </location>
</feature>
<evidence type="ECO:0000313" key="8">
    <source>
        <dbReference type="Proteomes" id="UP001501736"/>
    </source>
</evidence>
<keyword evidence="8" id="KW-1185">Reference proteome</keyword>
<evidence type="ECO:0000256" key="2">
    <source>
        <dbReference type="ARBA" id="ARBA00022517"/>
    </source>
</evidence>
<evidence type="ECO:0000256" key="3">
    <source>
        <dbReference type="HAMAP-Rule" id="MF_01077"/>
    </source>
</evidence>
<evidence type="ECO:0000259" key="5">
    <source>
        <dbReference type="Pfam" id="PF02576"/>
    </source>
</evidence>
<feature type="compositionally biased region" description="Basic and acidic residues" evidence="4">
    <location>
        <begin position="7"/>
        <end position="18"/>
    </location>
</feature>
<dbReference type="Proteomes" id="UP001501736">
    <property type="component" value="Unassembled WGS sequence"/>
</dbReference>
<dbReference type="Pfam" id="PF02576">
    <property type="entry name" value="RimP_N"/>
    <property type="match status" value="1"/>
</dbReference>
<keyword evidence="2 3" id="KW-0690">Ribosome biogenesis</keyword>
<dbReference type="EMBL" id="BAAAYG010000002">
    <property type="protein sequence ID" value="GAA3280213.1"/>
    <property type="molecule type" value="Genomic_DNA"/>
</dbReference>
<dbReference type="InterPro" id="IPR003728">
    <property type="entry name" value="Ribosome_maturation_RimP"/>
</dbReference>
<dbReference type="PANTHER" id="PTHR33867">
    <property type="entry name" value="RIBOSOME MATURATION FACTOR RIMP"/>
    <property type="match status" value="1"/>
</dbReference>
<sequence length="180" mass="19686">MAVPPRARADEQARDPRAAELAPRLEPTITAHGLVLEEVELTASGPTTILRVTVDYAEGTETVDLDTVAGLSEALSAVLDSEGLMAEVENYELEVTTPGVTRPLAEPRHYRRNIGRLLEISRTGEADIVARLEDVTEDGIRVAEQKPAPKKGMPVKYLDPVEIAFETITRARVQVEFSQT</sequence>
<evidence type="ECO:0000259" key="6">
    <source>
        <dbReference type="Pfam" id="PF17384"/>
    </source>
</evidence>
<dbReference type="Gene3D" id="3.30.300.70">
    <property type="entry name" value="RimP-like superfamily, N-terminal"/>
    <property type="match status" value="1"/>
</dbReference>
<organism evidence="7 8">
    <name type="scientific">Nesterenkonia halobia</name>
    <dbReference type="NCBI Taxonomy" id="37922"/>
    <lineage>
        <taxon>Bacteria</taxon>
        <taxon>Bacillati</taxon>
        <taxon>Actinomycetota</taxon>
        <taxon>Actinomycetes</taxon>
        <taxon>Micrococcales</taxon>
        <taxon>Micrococcaceae</taxon>
        <taxon>Nesterenkonia</taxon>
    </lineage>
</organism>
<evidence type="ECO:0000313" key="7">
    <source>
        <dbReference type="EMBL" id="GAA3280213.1"/>
    </source>
</evidence>
<comment type="function">
    <text evidence="3">Required for maturation of 30S ribosomal subunits.</text>
</comment>
<comment type="caution">
    <text evidence="7">The sequence shown here is derived from an EMBL/GenBank/DDBJ whole genome shotgun (WGS) entry which is preliminary data.</text>
</comment>
<comment type="similarity">
    <text evidence="3">Belongs to the RimP family.</text>
</comment>
<dbReference type="PANTHER" id="PTHR33867:SF1">
    <property type="entry name" value="RIBOSOME MATURATION FACTOR RIMP"/>
    <property type="match status" value="1"/>
</dbReference>
<feature type="region of interest" description="Disordered" evidence="4">
    <location>
        <begin position="1"/>
        <end position="21"/>
    </location>
</feature>
<reference evidence="8" key="1">
    <citation type="journal article" date="2019" name="Int. J. Syst. Evol. Microbiol.">
        <title>The Global Catalogue of Microorganisms (GCM) 10K type strain sequencing project: providing services to taxonomists for standard genome sequencing and annotation.</title>
        <authorList>
            <consortium name="The Broad Institute Genomics Platform"/>
            <consortium name="The Broad Institute Genome Sequencing Center for Infectious Disease"/>
            <person name="Wu L."/>
            <person name="Ma J."/>
        </authorList>
    </citation>
    <scope>NUCLEOTIDE SEQUENCE [LARGE SCALE GENOMIC DNA]</scope>
    <source>
        <strain evidence="8">JCM 11483</strain>
    </source>
</reference>
<name>A0ABP6R9P7_9MICC</name>
<evidence type="ECO:0000256" key="4">
    <source>
        <dbReference type="SAM" id="MobiDB-lite"/>
    </source>
</evidence>
<dbReference type="RefSeq" id="WP_344717644.1">
    <property type="nucleotide sequence ID" value="NZ_BAAAYG010000002.1"/>
</dbReference>
<gene>
    <name evidence="3" type="primary">rimP</name>
    <name evidence="7" type="ORF">GCM10020260_04180</name>
</gene>
<dbReference type="SUPFAM" id="SSF75420">
    <property type="entry name" value="YhbC-like, N-terminal domain"/>
    <property type="match status" value="1"/>
</dbReference>
<protein>
    <recommendedName>
        <fullName evidence="3">Ribosome maturation factor RimP</fullName>
    </recommendedName>
</protein>
<comment type="subcellular location">
    <subcellularLocation>
        <location evidence="3">Cytoplasm</location>
    </subcellularLocation>
</comment>
<evidence type="ECO:0000256" key="1">
    <source>
        <dbReference type="ARBA" id="ARBA00022490"/>
    </source>
</evidence>
<feature type="domain" description="Ribosome maturation factor RimP N-terminal" evidence="5">
    <location>
        <begin position="25"/>
        <end position="100"/>
    </location>
</feature>
<dbReference type="InterPro" id="IPR028998">
    <property type="entry name" value="RimP_C"/>
</dbReference>
<dbReference type="InterPro" id="IPR028989">
    <property type="entry name" value="RimP_N"/>
</dbReference>
<dbReference type="InterPro" id="IPR035956">
    <property type="entry name" value="RimP_N_sf"/>
</dbReference>
<keyword evidence="1 3" id="KW-0963">Cytoplasm</keyword>
<accession>A0ABP6R9P7</accession>
<dbReference type="HAMAP" id="MF_01077">
    <property type="entry name" value="RimP"/>
    <property type="match status" value="1"/>
</dbReference>
<proteinExistence type="inferred from homology"/>
<dbReference type="Pfam" id="PF17384">
    <property type="entry name" value="DUF150_C"/>
    <property type="match status" value="1"/>
</dbReference>